<dbReference type="Proteomes" id="UP000799439">
    <property type="component" value="Unassembled WGS sequence"/>
</dbReference>
<protein>
    <submittedName>
        <fullName evidence="1">Uncharacterized protein</fullName>
    </submittedName>
</protein>
<organism evidence="1 2">
    <name type="scientific">Myriangium duriaei CBS 260.36</name>
    <dbReference type="NCBI Taxonomy" id="1168546"/>
    <lineage>
        <taxon>Eukaryota</taxon>
        <taxon>Fungi</taxon>
        <taxon>Dikarya</taxon>
        <taxon>Ascomycota</taxon>
        <taxon>Pezizomycotina</taxon>
        <taxon>Dothideomycetes</taxon>
        <taxon>Dothideomycetidae</taxon>
        <taxon>Myriangiales</taxon>
        <taxon>Myriangiaceae</taxon>
        <taxon>Myriangium</taxon>
    </lineage>
</organism>
<keyword evidence="2" id="KW-1185">Reference proteome</keyword>
<evidence type="ECO:0000313" key="1">
    <source>
        <dbReference type="EMBL" id="KAF2151784.1"/>
    </source>
</evidence>
<evidence type="ECO:0000313" key="2">
    <source>
        <dbReference type="Proteomes" id="UP000799439"/>
    </source>
</evidence>
<name>A0A9P4MJ69_9PEZI</name>
<dbReference type="AlphaFoldDB" id="A0A9P4MJ69"/>
<comment type="caution">
    <text evidence="1">The sequence shown here is derived from an EMBL/GenBank/DDBJ whole genome shotgun (WGS) entry which is preliminary data.</text>
</comment>
<sequence length="74" mass="8558">MQRLSRHWPGTWMPRRSAHRKISVVWWRSGASVSELLHAQTNGAASQLSFVDDLQSHPIDIWHLAVLDHVRPCH</sequence>
<proteinExistence type="predicted"/>
<reference evidence="1" key="1">
    <citation type="journal article" date="2020" name="Stud. Mycol.">
        <title>101 Dothideomycetes genomes: a test case for predicting lifestyles and emergence of pathogens.</title>
        <authorList>
            <person name="Haridas S."/>
            <person name="Albert R."/>
            <person name="Binder M."/>
            <person name="Bloem J."/>
            <person name="Labutti K."/>
            <person name="Salamov A."/>
            <person name="Andreopoulos B."/>
            <person name="Baker S."/>
            <person name="Barry K."/>
            <person name="Bills G."/>
            <person name="Bluhm B."/>
            <person name="Cannon C."/>
            <person name="Castanera R."/>
            <person name="Culley D."/>
            <person name="Daum C."/>
            <person name="Ezra D."/>
            <person name="Gonzalez J."/>
            <person name="Henrissat B."/>
            <person name="Kuo A."/>
            <person name="Liang C."/>
            <person name="Lipzen A."/>
            <person name="Lutzoni F."/>
            <person name="Magnuson J."/>
            <person name="Mondo S."/>
            <person name="Nolan M."/>
            <person name="Ohm R."/>
            <person name="Pangilinan J."/>
            <person name="Park H.-J."/>
            <person name="Ramirez L."/>
            <person name="Alfaro M."/>
            <person name="Sun H."/>
            <person name="Tritt A."/>
            <person name="Yoshinaga Y."/>
            <person name="Zwiers L.-H."/>
            <person name="Turgeon B."/>
            <person name="Goodwin S."/>
            <person name="Spatafora J."/>
            <person name="Crous P."/>
            <person name="Grigoriev I."/>
        </authorList>
    </citation>
    <scope>NUCLEOTIDE SEQUENCE</scope>
    <source>
        <strain evidence="1">CBS 260.36</strain>
    </source>
</reference>
<accession>A0A9P4MJ69</accession>
<gene>
    <name evidence="1" type="ORF">K461DRAFT_279292</name>
</gene>
<dbReference type="EMBL" id="ML996087">
    <property type="protein sequence ID" value="KAF2151784.1"/>
    <property type="molecule type" value="Genomic_DNA"/>
</dbReference>